<organism evidence="2 3">
    <name type="scientific">Cricetulus griseus</name>
    <name type="common">Chinese hamster</name>
    <name type="synonym">Cricetulus barabensis griseus</name>
    <dbReference type="NCBI Taxonomy" id="10029"/>
    <lineage>
        <taxon>Eukaryota</taxon>
        <taxon>Metazoa</taxon>
        <taxon>Chordata</taxon>
        <taxon>Craniata</taxon>
        <taxon>Vertebrata</taxon>
        <taxon>Euteleostomi</taxon>
        <taxon>Mammalia</taxon>
        <taxon>Eutheria</taxon>
        <taxon>Euarchontoglires</taxon>
        <taxon>Glires</taxon>
        <taxon>Rodentia</taxon>
        <taxon>Myomorpha</taxon>
        <taxon>Muroidea</taxon>
        <taxon>Cricetidae</taxon>
        <taxon>Cricetinae</taxon>
        <taxon>Cricetulus</taxon>
    </lineage>
</organism>
<reference evidence="3" key="1">
    <citation type="journal article" date="2011" name="Nat. Biotechnol.">
        <title>The genomic sequence of the Chinese hamster ovary (CHO)-K1 cell line.</title>
        <authorList>
            <person name="Xu X."/>
            <person name="Nagarajan H."/>
            <person name="Lewis N.E."/>
            <person name="Pan S."/>
            <person name="Cai Z."/>
            <person name="Liu X."/>
            <person name="Chen W."/>
            <person name="Xie M."/>
            <person name="Wang W."/>
            <person name="Hammond S."/>
            <person name="Andersen M.R."/>
            <person name="Neff N."/>
            <person name="Passarelli B."/>
            <person name="Koh W."/>
            <person name="Fan H.C."/>
            <person name="Wang J."/>
            <person name="Gui Y."/>
            <person name="Lee K.H."/>
            <person name="Betenbaugh M.J."/>
            <person name="Quake S.R."/>
            <person name="Famili I."/>
            <person name="Palsson B.O."/>
            <person name="Wang J."/>
        </authorList>
    </citation>
    <scope>NUCLEOTIDE SEQUENCE [LARGE SCALE GENOMIC DNA]</scope>
    <source>
        <strain evidence="3">CHO K1 cell line</strain>
    </source>
</reference>
<feature type="compositionally biased region" description="Basic and acidic residues" evidence="1">
    <location>
        <begin position="1"/>
        <end position="21"/>
    </location>
</feature>
<evidence type="ECO:0000313" key="3">
    <source>
        <dbReference type="Proteomes" id="UP000001075"/>
    </source>
</evidence>
<accession>G3GWP8</accession>
<name>G3GWP8_CRIGR</name>
<feature type="region of interest" description="Disordered" evidence="1">
    <location>
        <begin position="1"/>
        <end position="25"/>
    </location>
</feature>
<sequence length="50" mass="5476">MDKRREKRGMRVSESRERDGGCDDSIPGLVGTIRTACLPCPDAWLSPCPG</sequence>
<dbReference type="EMBL" id="JH000053">
    <property type="protein sequence ID" value="EGV97809.1"/>
    <property type="molecule type" value="Genomic_DNA"/>
</dbReference>
<proteinExistence type="predicted"/>
<gene>
    <name evidence="2" type="ORF">I79_002176</name>
</gene>
<dbReference type="InParanoid" id="G3GWP8"/>
<protein>
    <submittedName>
        <fullName evidence="2">Uncharacterized protein</fullName>
    </submittedName>
</protein>
<evidence type="ECO:0000313" key="2">
    <source>
        <dbReference type="EMBL" id="EGV97809.1"/>
    </source>
</evidence>
<evidence type="ECO:0000256" key="1">
    <source>
        <dbReference type="SAM" id="MobiDB-lite"/>
    </source>
</evidence>
<dbReference type="AlphaFoldDB" id="G3GWP8"/>
<dbReference type="Proteomes" id="UP000001075">
    <property type="component" value="Unassembled WGS sequence"/>
</dbReference>